<reference evidence="4" key="1">
    <citation type="submission" date="2015-08" db="EMBL/GenBank/DDBJ databases">
        <authorList>
            <person name="Babu N.S."/>
            <person name="Beckwith C.J."/>
            <person name="Beseler K.G."/>
            <person name="Brison A."/>
            <person name="Carone J.V."/>
            <person name="Caskin T.P."/>
            <person name="Diamond M."/>
            <person name="Durham M.E."/>
            <person name="Foxe J.M."/>
            <person name="Go M."/>
            <person name="Henderson B.A."/>
            <person name="Jones I.B."/>
            <person name="McGettigan J.A."/>
            <person name="Micheletti S.J."/>
            <person name="Nasrallah M.E."/>
            <person name="Ortiz D."/>
            <person name="Piller C.R."/>
            <person name="Privatt S.R."/>
            <person name="Schneider S.L."/>
            <person name="Sharp S."/>
            <person name="Smith T.C."/>
            <person name="Stanton J.D."/>
            <person name="Ullery H.E."/>
            <person name="Wilson R.J."/>
            <person name="Serrano M.G."/>
            <person name="Buck G."/>
            <person name="Lee V."/>
            <person name="Wang Y."/>
            <person name="Carvalho R."/>
            <person name="Voegtly L."/>
            <person name="Shi R."/>
            <person name="Duckworth R."/>
            <person name="Johnson A."/>
            <person name="Loviza R."/>
            <person name="Walstead R."/>
            <person name="Shah Z."/>
            <person name="Kiflezghi M."/>
            <person name="Wade K."/>
            <person name="Ball S.L."/>
            <person name="Bradley K.W."/>
            <person name="Asai D.J."/>
            <person name="Bowman C.A."/>
            <person name="Russell D.A."/>
            <person name="Pope W.H."/>
            <person name="Jacobs-Sera D."/>
            <person name="Hendrix R.W."/>
            <person name="Hatfull G.F."/>
        </authorList>
    </citation>
    <scope>NUCLEOTIDE SEQUENCE [LARGE SCALE GENOMIC DNA]</scope>
    <source>
        <strain evidence="4">JCM 19170</strain>
    </source>
</reference>
<evidence type="ECO:0000256" key="2">
    <source>
        <dbReference type="PIRSR" id="PIRSR613078-2"/>
    </source>
</evidence>
<keyword evidence="4" id="KW-1185">Reference proteome</keyword>
<accession>A0A0K6IWQ4</accession>
<feature type="active site" description="Proton donor/acceptor" evidence="1">
    <location>
        <position position="94"/>
    </location>
</feature>
<proteinExistence type="predicted"/>
<dbReference type="InterPro" id="IPR029033">
    <property type="entry name" value="His_PPase_superfam"/>
</dbReference>
<dbReference type="PANTHER" id="PTHR48100">
    <property type="entry name" value="BROAD-SPECIFICITY PHOSPHATASE YOR283W-RELATED"/>
    <property type="match status" value="1"/>
</dbReference>
<dbReference type="RefSeq" id="WP_055423799.1">
    <property type="nucleotide sequence ID" value="NZ_CYHH01000008.1"/>
</dbReference>
<dbReference type="Proteomes" id="UP000182108">
    <property type="component" value="Unassembled WGS sequence"/>
</dbReference>
<dbReference type="Pfam" id="PF00300">
    <property type="entry name" value="His_Phos_1"/>
    <property type="match status" value="1"/>
</dbReference>
<dbReference type="AlphaFoldDB" id="A0A0K6IWQ4"/>
<name>A0A0K6IWQ4_9PROT</name>
<protein>
    <submittedName>
        <fullName evidence="3">Broad specificity phosphatase PhoE</fullName>
    </submittedName>
</protein>
<evidence type="ECO:0000313" key="3">
    <source>
        <dbReference type="EMBL" id="CUB07518.1"/>
    </source>
</evidence>
<evidence type="ECO:0000256" key="1">
    <source>
        <dbReference type="PIRSR" id="PIRSR613078-1"/>
    </source>
</evidence>
<dbReference type="InterPro" id="IPR050275">
    <property type="entry name" value="PGM_Phosphatase"/>
</dbReference>
<gene>
    <name evidence="3" type="ORF">Ga0061068_10845</name>
</gene>
<dbReference type="Gene3D" id="3.40.50.1240">
    <property type="entry name" value="Phosphoglycerate mutase-like"/>
    <property type="match status" value="1"/>
</dbReference>
<dbReference type="InterPro" id="IPR013078">
    <property type="entry name" value="His_Pase_superF_clade-1"/>
</dbReference>
<evidence type="ECO:0000313" key="4">
    <source>
        <dbReference type="Proteomes" id="UP000182108"/>
    </source>
</evidence>
<feature type="binding site" evidence="2">
    <location>
        <position position="71"/>
    </location>
    <ligand>
        <name>substrate</name>
    </ligand>
</feature>
<dbReference type="InterPro" id="IPR001345">
    <property type="entry name" value="PG/BPGM_mutase_AS"/>
</dbReference>
<organism evidence="3 4">
    <name type="scientific">Tepidiphilus thermophilus</name>
    <dbReference type="NCBI Taxonomy" id="876478"/>
    <lineage>
        <taxon>Bacteria</taxon>
        <taxon>Pseudomonadati</taxon>
        <taxon>Pseudomonadota</taxon>
        <taxon>Hydrogenophilia</taxon>
        <taxon>Hydrogenophilales</taxon>
        <taxon>Hydrogenophilaceae</taxon>
        <taxon>Tepidiphilus</taxon>
    </lineage>
</organism>
<dbReference type="OrthoDB" id="5291958at2"/>
<dbReference type="PANTHER" id="PTHR48100:SF44">
    <property type="entry name" value="PHOSPHATASE C1620.13-RELATED"/>
    <property type="match status" value="1"/>
</dbReference>
<feature type="binding site" evidence="2">
    <location>
        <begin position="21"/>
        <end position="28"/>
    </location>
    <ligand>
        <name>substrate</name>
    </ligand>
</feature>
<feature type="active site" description="Tele-phosphohistidine intermediate" evidence="1">
    <location>
        <position position="22"/>
    </location>
</feature>
<dbReference type="CDD" id="cd07067">
    <property type="entry name" value="HP_PGM_like"/>
    <property type="match status" value="1"/>
</dbReference>
<dbReference type="GO" id="GO:0016791">
    <property type="term" value="F:phosphatase activity"/>
    <property type="evidence" value="ECO:0007669"/>
    <property type="project" value="TreeGrafter"/>
</dbReference>
<dbReference type="SUPFAM" id="SSF53254">
    <property type="entry name" value="Phosphoglycerate mutase-like"/>
    <property type="match status" value="1"/>
</dbReference>
<sequence>MKRTLPFPLPDGDDALFCLVRHGETDWNRDKRIQGHLDVPLNDTGRRQALAVRRALAGIPFAAHYASDLARTLETARLILGEDAPLQPHPGLRERHCGHFQGLLPEEAERLDPQGYARYASRDPHYRPPGGEALLETFTRIGRTLDELARAHRGEAVLLVTHGGVLDAVRRHVEGLPLERKRDFPIPNCGLSWVRWGQQRAILAWAETSHLEAPARDEIAAM</sequence>
<dbReference type="GO" id="GO:0005829">
    <property type="term" value="C:cytosol"/>
    <property type="evidence" value="ECO:0007669"/>
    <property type="project" value="TreeGrafter"/>
</dbReference>
<dbReference type="PROSITE" id="PS00175">
    <property type="entry name" value="PG_MUTASE"/>
    <property type="match status" value="1"/>
</dbReference>
<dbReference type="SMART" id="SM00855">
    <property type="entry name" value="PGAM"/>
    <property type="match status" value="1"/>
</dbReference>
<dbReference type="EMBL" id="CYHH01000008">
    <property type="protein sequence ID" value="CUB07518.1"/>
    <property type="molecule type" value="Genomic_DNA"/>
</dbReference>